<proteinExistence type="predicted"/>
<protein>
    <submittedName>
        <fullName evidence="1">Uncharacterized protein</fullName>
    </submittedName>
</protein>
<dbReference type="EMBL" id="JBFNXX010000011">
    <property type="protein sequence ID" value="MEW9920917.1"/>
    <property type="molecule type" value="Genomic_DNA"/>
</dbReference>
<accession>A0ABV3RPK5</accession>
<dbReference type="Proteomes" id="UP001556098">
    <property type="component" value="Unassembled WGS sequence"/>
</dbReference>
<evidence type="ECO:0000313" key="1">
    <source>
        <dbReference type="EMBL" id="MEW9920917.1"/>
    </source>
</evidence>
<dbReference type="RefSeq" id="WP_367878620.1">
    <property type="nucleotide sequence ID" value="NZ_JBFNXX010000011.1"/>
</dbReference>
<name>A0ABV3RPK5_9RHOB</name>
<gene>
    <name evidence="1" type="ORF">AB2B41_14980</name>
</gene>
<reference evidence="1 2" key="1">
    <citation type="submission" date="2024-07" db="EMBL/GenBank/DDBJ databases">
        <title>Marimonas sp.nov., isolated from tidal-flat sediment.</title>
        <authorList>
            <person name="Jayan J.N."/>
            <person name="Lee S.S."/>
        </authorList>
    </citation>
    <scope>NUCLEOTIDE SEQUENCE [LARGE SCALE GENOMIC DNA]</scope>
    <source>
        <strain evidence="1 2">MJW-29</strain>
    </source>
</reference>
<organism evidence="1 2">
    <name type="scientific">Sulfitobacter sediminis</name>
    <dbReference type="NCBI Taxonomy" id="3234186"/>
    <lineage>
        <taxon>Bacteria</taxon>
        <taxon>Pseudomonadati</taxon>
        <taxon>Pseudomonadota</taxon>
        <taxon>Alphaproteobacteria</taxon>
        <taxon>Rhodobacterales</taxon>
        <taxon>Roseobacteraceae</taxon>
        <taxon>Sulfitobacter</taxon>
    </lineage>
</organism>
<sequence>MTDENIVRIMNGPRYKGPWKGPGHNKDVESRMIDDFADLITEMKQMLDKDLTRKA</sequence>
<comment type="caution">
    <text evidence="1">The sequence shown here is derived from an EMBL/GenBank/DDBJ whole genome shotgun (WGS) entry which is preliminary data.</text>
</comment>
<evidence type="ECO:0000313" key="2">
    <source>
        <dbReference type="Proteomes" id="UP001556098"/>
    </source>
</evidence>
<keyword evidence="2" id="KW-1185">Reference proteome</keyword>